<dbReference type="InterPro" id="IPR032508">
    <property type="entry name" value="FecR_C"/>
</dbReference>
<feature type="domain" description="Protein FecR C-terminal" evidence="3">
    <location>
        <begin position="291"/>
        <end position="358"/>
    </location>
</feature>
<keyword evidence="1" id="KW-1133">Transmembrane helix</keyword>
<evidence type="ECO:0000256" key="1">
    <source>
        <dbReference type="SAM" id="Phobius"/>
    </source>
</evidence>
<evidence type="ECO:0008006" key="6">
    <source>
        <dbReference type="Google" id="ProtNLM"/>
    </source>
</evidence>
<name>A0A2S7IQM1_9BACT</name>
<dbReference type="PANTHER" id="PTHR30273">
    <property type="entry name" value="PERIPLASMIC SIGNAL SENSOR AND SIGMA FACTOR ACTIVATOR FECR-RELATED"/>
    <property type="match status" value="1"/>
</dbReference>
<dbReference type="AlphaFoldDB" id="A0A2S7IQM1"/>
<dbReference type="Pfam" id="PF16344">
    <property type="entry name" value="FecR_C"/>
    <property type="match status" value="1"/>
</dbReference>
<dbReference type="Gene3D" id="3.55.50.30">
    <property type="match status" value="1"/>
</dbReference>
<dbReference type="Pfam" id="PF04773">
    <property type="entry name" value="FecR"/>
    <property type="match status" value="1"/>
</dbReference>
<evidence type="ECO:0000313" key="4">
    <source>
        <dbReference type="EMBL" id="PQA60023.1"/>
    </source>
</evidence>
<dbReference type="OrthoDB" id="645173at2"/>
<sequence>MKSYSHYEIEDFLADDSFLDWVRGVPNESSAQWDAWLYQYPHKRELVEEARTLALAIRVKPTRELRDEEVQRLVEEVQQRLPRQRRIIGFGLRRIAAGVGLLAGLGAGISWGVSWYKCQQEQVTPYQQLTEACHCPLTEQVNTSTQPIFIRLPDGSTVVLKSGAKLSYDHAFRGTKRIVYLQGEALFEVKRNPDRPFYVYANDLVTKVLGTSFVVNAQAEGDRASVCVLSGRVSVFHRNRSEVRISPQTERKAVILAPNQQIVFQQGDPQLVKEIVKKPQLISQQATVSNFEFSDTALREVFSKLEMAYGVNIIYDEEVMAKCPLTASFTDRPLFEMLTIICKAVEARYEILDGQIIVYGKGC</sequence>
<feature type="domain" description="FecR protein" evidence="2">
    <location>
        <begin position="148"/>
        <end position="233"/>
    </location>
</feature>
<dbReference type="EMBL" id="PTRA01000001">
    <property type="protein sequence ID" value="PQA60023.1"/>
    <property type="molecule type" value="Genomic_DNA"/>
</dbReference>
<proteinExistence type="predicted"/>
<dbReference type="GO" id="GO:0016989">
    <property type="term" value="F:sigma factor antagonist activity"/>
    <property type="evidence" value="ECO:0007669"/>
    <property type="project" value="TreeGrafter"/>
</dbReference>
<keyword evidence="1" id="KW-0812">Transmembrane</keyword>
<dbReference type="PIRSF" id="PIRSF018266">
    <property type="entry name" value="FecR"/>
    <property type="match status" value="1"/>
</dbReference>
<comment type="caution">
    <text evidence="4">The sequence shown here is derived from an EMBL/GenBank/DDBJ whole genome shotgun (WGS) entry which is preliminary data.</text>
</comment>
<organism evidence="4 5">
    <name type="scientific">Siphonobacter curvatus</name>
    <dbReference type="NCBI Taxonomy" id="2094562"/>
    <lineage>
        <taxon>Bacteria</taxon>
        <taxon>Pseudomonadati</taxon>
        <taxon>Bacteroidota</taxon>
        <taxon>Cytophagia</taxon>
        <taxon>Cytophagales</taxon>
        <taxon>Cytophagaceae</taxon>
        <taxon>Siphonobacter</taxon>
    </lineage>
</organism>
<evidence type="ECO:0000259" key="3">
    <source>
        <dbReference type="Pfam" id="PF16344"/>
    </source>
</evidence>
<dbReference type="Proteomes" id="UP000239590">
    <property type="component" value="Unassembled WGS sequence"/>
</dbReference>
<protein>
    <recommendedName>
        <fullName evidence="6">Iron dicitrate transport regulator FecR</fullName>
    </recommendedName>
</protein>
<dbReference type="InterPro" id="IPR012373">
    <property type="entry name" value="Ferrdict_sens_TM"/>
</dbReference>
<dbReference type="Gene3D" id="2.60.120.1440">
    <property type="match status" value="1"/>
</dbReference>
<dbReference type="RefSeq" id="WP_104711953.1">
    <property type="nucleotide sequence ID" value="NZ_PTRA01000001.1"/>
</dbReference>
<dbReference type="InterPro" id="IPR006860">
    <property type="entry name" value="FecR"/>
</dbReference>
<feature type="transmembrane region" description="Helical" evidence="1">
    <location>
        <begin position="95"/>
        <end position="116"/>
    </location>
</feature>
<evidence type="ECO:0000313" key="5">
    <source>
        <dbReference type="Proteomes" id="UP000239590"/>
    </source>
</evidence>
<reference evidence="5" key="1">
    <citation type="submission" date="2018-02" db="EMBL/GenBank/DDBJ databases">
        <title>Genome sequencing of Solimonas sp. HR-BB.</title>
        <authorList>
            <person name="Lee Y."/>
            <person name="Jeon C.O."/>
        </authorList>
    </citation>
    <scope>NUCLEOTIDE SEQUENCE [LARGE SCALE GENOMIC DNA]</scope>
    <source>
        <strain evidence="5">HR-U</strain>
    </source>
</reference>
<evidence type="ECO:0000259" key="2">
    <source>
        <dbReference type="Pfam" id="PF04773"/>
    </source>
</evidence>
<keyword evidence="5" id="KW-1185">Reference proteome</keyword>
<dbReference type="PANTHER" id="PTHR30273:SF2">
    <property type="entry name" value="PROTEIN FECR"/>
    <property type="match status" value="1"/>
</dbReference>
<gene>
    <name evidence="4" type="ORF">C5O19_10500</name>
</gene>
<accession>A0A2S7IQM1</accession>
<keyword evidence="1" id="KW-0472">Membrane</keyword>